<evidence type="ECO:0000256" key="2">
    <source>
        <dbReference type="ARBA" id="ARBA00022692"/>
    </source>
</evidence>
<dbReference type="InterPro" id="IPR044880">
    <property type="entry name" value="NCX_ion-bd_dom_sf"/>
</dbReference>
<reference evidence="7 8" key="1">
    <citation type="journal article" date="2016" name="Nat. Commun.">
        <title>Thousands of microbial genomes shed light on interconnected biogeochemical processes in an aquifer system.</title>
        <authorList>
            <person name="Anantharaman K."/>
            <person name="Brown C.T."/>
            <person name="Hug L.A."/>
            <person name="Sharon I."/>
            <person name="Castelle C.J."/>
            <person name="Probst A.J."/>
            <person name="Thomas B.C."/>
            <person name="Singh A."/>
            <person name="Wilkins M.J."/>
            <person name="Karaoz U."/>
            <person name="Brodie E.L."/>
            <person name="Williams K.H."/>
            <person name="Hubbard S.S."/>
            <person name="Banfield J.F."/>
        </authorList>
    </citation>
    <scope>NUCLEOTIDE SEQUENCE [LARGE SCALE GENOMIC DNA]</scope>
</reference>
<evidence type="ECO:0000256" key="5">
    <source>
        <dbReference type="SAM" id="Phobius"/>
    </source>
</evidence>
<dbReference type="GO" id="GO:0006874">
    <property type="term" value="P:intracellular calcium ion homeostasis"/>
    <property type="evidence" value="ECO:0007669"/>
    <property type="project" value="TreeGrafter"/>
</dbReference>
<keyword evidence="3 5" id="KW-1133">Transmembrane helix</keyword>
<evidence type="ECO:0000256" key="4">
    <source>
        <dbReference type="ARBA" id="ARBA00023136"/>
    </source>
</evidence>
<evidence type="ECO:0000256" key="3">
    <source>
        <dbReference type="ARBA" id="ARBA00022989"/>
    </source>
</evidence>
<feature type="transmembrane region" description="Helical" evidence="5">
    <location>
        <begin position="203"/>
        <end position="223"/>
    </location>
</feature>
<feature type="transmembrane region" description="Helical" evidence="5">
    <location>
        <begin position="104"/>
        <end position="123"/>
    </location>
</feature>
<keyword evidence="2 5" id="KW-0812">Transmembrane</keyword>
<feature type="domain" description="Sodium/calcium exchanger membrane region" evidence="6">
    <location>
        <begin position="173"/>
        <end position="312"/>
    </location>
</feature>
<feature type="transmembrane region" description="Helical" evidence="5">
    <location>
        <begin position="75"/>
        <end position="92"/>
    </location>
</feature>
<dbReference type="InterPro" id="IPR004837">
    <property type="entry name" value="NaCa_Exmemb"/>
</dbReference>
<protein>
    <recommendedName>
        <fullName evidence="6">Sodium/calcium exchanger membrane region domain-containing protein</fullName>
    </recommendedName>
</protein>
<name>A0A1G2E1E2_9BACT</name>
<feature type="transmembrane region" description="Helical" evidence="5">
    <location>
        <begin position="169"/>
        <end position="191"/>
    </location>
</feature>
<feature type="transmembrane region" description="Helical" evidence="5">
    <location>
        <begin position="129"/>
        <end position="148"/>
    </location>
</feature>
<dbReference type="GO" id="GO:0005262">
    <property type="term" value="F:calcium channel activity"/>
    <property type="evidence" value="ECO:0007669"/>
    <property type="project" value="TreeGrafter"/>
</dbReference>
<comment type="subcellular location">
    <subcellularLocation>
        <location evidence="1">Membrane</location>
        <topology evidence="1">Multi-pass membrane protein</topology>
    </subcellularLocation>
</comment>
<feature type="transmembrane region" description="Helical" evidence="5">
    <location>
        <begin position="39"/>
        <end position="63"/>
    </location>
</feature>
<sequence length="317" mass="34469">MLWFCILIFIASCLLLIFAGKWLVDALSRIALVLSLKEFVVAFFIMALGTSIPNLMIGIVSALNGVPELSFGDVVGANIFDLSIVIGLAALISKAGLSSKSRTVQGSSAFTIIIALLPLLLIFDQNLSRADGVVLLLSFIIYTSWLFSKKERFTKIYEQAPEIINLKNLFKDIGIIILGVILLLLGGQGIVKSATLFSEIFNAPLGLIGMFIVAIGTCLPEAIFSLHAARKGQDWMILGNLMGSVVITATLILGIVAIIQPVKIVDFSPFAIARAFLLASAIFFFIFLRSDHKITRKEGIFLIGIYIVFLIVEILTI</sequence>
<feature type="transmembrane region" description="Helical" evidence="5">
    <location>
        <begin position="6"/>
        <end position="27"/>
    </location>
</feature>
<accession>A0A1G2E1E2</accession>
<dbReference type="PANTHER" id="PTHR10846:SF8">
    <property type="entry name" value="INNER MEMBRANE PROTEIN YRBG"/>
    <property type="match status" value="1"/>
</dbReference>
<evidence type="ECO:0000259" key="6">
    <source>
        <dbReference type="Pfam" id="PF01699"/>
    </source>
</evidence>
<feature type="transmembrane region" description="Helical" evidence="5">
    <location>
        <begin position="271"/>
        <end position="288"/>
    </location>
</feature>
<dbReference type="Gene3D" id="1.20.1420.30">
    <property type="entry name" value="NCX, central ion-binding region"/>
    <property type="match status" value="1"/>
</dbReference>
<evidence type="ECO:0000256" key="1">
    <source>
        <dbReference type="ARBA" id="ARBA00004141"/>
    </source>
</evidence>
<evidence type="ECO:0000313" key="8">
    <source>
        <dbReference type="Proteomes" id="UP000176755"/>
    </source>
</evidence>
<dbReference type="AlphaFoldDB" id="A0A1G2E1E2"/>
<dbReference type="Proteomes" id="UP000176755">
    <property type="component" value="Unassembled WGS sequence"/>
</dbReference>
<dbReference type="InterPro" id="IPR004481">
    <property type="entry name" value="K/Na/Ca-exchanger"/>
</dbReference>
<evidence type="ECO:0000313" key="7">
    <source>
        <dbReference type="EMBL" id="OGZ19071.1"/>
    </source>
</evidence>
<dbReference type="Pfam" id="PF01699">
    <property type="entry name" value="Na_Ca_ex"/>
    <property type="match status" value="2"/>
</dbReference>
<keyword evidence="4 5" id="KW-0472">Membrane</keyword>
<dbReference type="PANTHER" id="PTHR10846">
    <property type="entry name" value="SODIUM/POTASSIUM/CALCIUM EXCHANGER"/>
    <property type="match status" value="1"/>
</dbReference>
<feature type="transmembrane region" description="Helical" evidence="5">
    <location>
        <begin position="235"/>
        <end position="259"/>
    </location>
</feature>
<gene>
    <name evidence="7" type="ORF">A2175_01980</name>
</gene>
<dbReference type="GO" id="GO:0005886">
    <property type="term" value="C:plasma membrane"/>
    <property type="evidence" value="ECO:0007669"/>
    <property type="project" value="TreeGrafter"/>
</dbReference>
<comment type="caution">
    <text evidence="7">The sequence shown here is derived from an EMBL/GenBank/DDBJ whole genome shotgun (WGS) entry which is preliminary data.</text>
</comment>
<dbReference type="EMBL" id="MHLY01000001">
    <property type="protein sequence ID" value="OGZ19071.1"/>
    <property type="molecule type" value="Genomic_DNA"/>
</dbReference>
<feature type="transmembrane region" description="Helical" evidence="5">
    <location>
        <begin position="300"/>
        <end position="316"/>
    </location>
</feature>
<dbReference type="GO" id="GO:0008273">
    <property type="term" value="F:calcium, potassium:sodium antiporter activity"/>
    <property type="evidence" value="ECO:0007669"/>
    <property type="project" value="TreeGrafter"/>
</dbReference>
<organism evidence="7 8">
    <name type="scientific">Candidatus Nealsonbacteria bacterium RBG_13_42_11</name>
    <dbReference type="NCBI Taxonomy" id="1801663"/>
    <lineage>
        <taxon>Bacteria</taxon>
        <taxon>Candidatus Nealsoniibacteriota</taxon>
    </lineage>
</organism>
<feature type="domain" description="Sodium/calcium exchanger membrane region" evidence="6">
    <location>
        <begin position="6"/>
        <end position="146"/>
    </location>
</feature>
<proteinExistence type="predicted"/>
<dbReference type="STRING" id="1801663.A2175_01980"/>